<accession>A0A7T1B0C3</accession>
<sequence length="322" mass="36916">MSKGIIDVHHHIIPKEYKLALQRSGIDDAGGMPIKDWTPEDSIEMMDRLGIEVGIGSISDPGLIPLNEQDRKQTARKINEFQADLISNYPNRFGGFALLPLPNIENAIEELKYALDDLKLDGVGLLSNYNEHFLGDPIFEELMSELNKREAIVFIHPSAAPKDMPRPQFLTVDFMAEFTFNTTRAAANLVLSGTTERYPNIKFILAHAGGTLPYLKWRIGQSYRWMKETLDENDYVKLNKEPEEYIADFYFETAISTQPASFEALKDTTEESHILFGSDAHYAPENWSEKMVERLENYQNFSNSQIKNIERNNALRLFKRFE</sequence>
<dbReference type="InterPro" id="IPR032465">
    <property type="entry name" value="ACMSD"/>
</dbReference>
<name>A0A7T1B0C3_9STAP</name>
<protein>
    <submittedName>
        <fullName evidence="3">Amidohydrolase</fullName>
    </submittedName>
</protein>
<dbReference type="GO" id="GO:0016787">
    <property type="term" value="F:hydrolase activity"/>
    <property type="evidence" value="ECO:0007669"/>
    <property type="project" value="UniProtKB-KW"/>
</dbReference>
<feature type="domain" description="Amidohydrolase-related" evidence="2">
    <location>
        <begin position="6"/>
        <end position="319"/>
    </location>
</feature>
<evidence type="ECO:0000259" key="2">
    <source>
        <dbReference type="Pfam" id="PF04909"/>
    </source>
</evidence>
<dbReference type="EMBL" id="CP064056">
    <property type="protein sequence ID" value="QPM75408.1"/>
    <property type="molecule type" value="Genomic_DNA"/>
</dbReference>
<evidence type="ECO:0000313" key="4">
    <source>
        <dbReference type="Proteomes" id="UP000594455"/>
    </source>
</evidence>
<dbReference type="PANTHER" id="PTHR21240">
    <property type="entry name" value="2-AMINO-3-CARBOXYLMUCONATE-6-SEMIALDEHYDE DECARBOXYLASE"/>
    <property type="match status" value="1"/>
</dbReference>
<evidence type="ECO:0000313" key="3">
    <source>
        <dbReference type="EMBL" id="QPM75408.1"/>
    </source>
</evidence>
<dbReference type="Pfam" id="PF04909">
    <property type="entry name" value="Amidohydro_2"/>
    <property type="match status" value="1"/>
</dbReference>
<dbReference type="Gene3D" id="3.20.20.140">
    <property type="entry name" value="Metal-dependent hydrolases"/>
    <property type="match status" value="1"/>
</dbReference>
<keyword evidence="4" id="KW-1185">Reference proteome</keyword>
<dbReference type="RefSeq" id="WP_195719071.1">
    <property type="nucleotide sequence ID" value="NZ_CP064056.1"/>
</dbReference>
<dbReference type="KEGG" id="sllo:ISP08_01350"/>
<dbReference type="InterPro" id="IPR006680">
    <property type="entry name" value="Amidohydro-rel"/>
</dbReference>
<dbReference type="GO" id="GO:0016831">
    <property type="term" value="F:carboxy-lyase activity"/>
    <property type="evidence" value="ECO:0007669"/>
    <property type="project" value="InterPro"/>
</dbReference>
<reference evidence="3 4" key="1">
    <citation type="submission" date="2020-10" db="EMBL/GenBank/DDBJ databases">
        <title>Closed genome sequences of Staphylococcus lloydii sp. nov. and Staphylococcus durrellii sp. nov. Isolated from Captive Fruit Bats (Pteropus livingstonii).</title>
        <authorList>
            <person name="Fountain K."/>
        </authorList>
    </citation>
    <scope>NUCLEOTIDE SEQUENCE [LARGE SCALE GENOMIC DNA]</scope>
    <source>
        <strain evidence="3 4">23_2_7_LY</strain>
    </source>
</reference>
<dbReference type="GO" id="GO:0019748">
    <property type="term" value="P:secondary metabolic process"/>
    <property type="evidence" value="ECO:0007669"/>
    <property type="project" value="TreeGrafter"/>
</dbReference>
<dbReference type="PANTHER" id="PTHR21240:SF28">
    <property type="entry name" value="ISO-OROTATE DECARBOXYLASE (EUROFUNG)"/>
    <property type="match status" value="1"/>
</dbReference>
<dbReference type="GO" id="GO:0005737">
    <property type="term" value="C:cytoplasm"/>
    <property type="evidence" value="ECO:0007669"/>
    <property type="project" value="TreeGrafter"/>
</dbReference>
<keyword evidence="1" id="KW-0456">Lyase</keyword>
<dbReference type="InterPro" id="IPR032466">
    <property type="entry name" value="Metal_Hydrolase"/>
</dbReference>
<organism evidence="3 4">
    <name type="scientific">Staphylococcus lloydii</name>
    <dbReference type="NCBI Taxonomy" id="2781774"/>
    <lineage>
        <taxon>Bacteria</taxon>
        <taxon>Bacillati</taxon>
        <taxon>Bacillota</taxon>
        <taxon>Bacilli</taxon>
        <taxon>Bacillales</taxon>
        <taxon>Staphylococcaceae</taxon>
        <taxon>Staphylococcus</taxon>
    </lineage>
</organism>
<dbReference type="AlphaFoldDB" id="A0A7T1B0C3"/>
<dbReference type="Proteomes" id="UP000594455">
    <property type="component" value="Chromosome"/>
</dbReference>
<gene>
    <name evidence="3" type="ORF">ISP08_01350</name>
</gene>
<dbReference type="SUPFAM" id="SSF51556">
    <property type="entry name" value="Metallo-dependent hydrolases"/>
    <property type="match status" value="1"/>
</dbReference>
<proteinExistence type="predicted"/>
<evidence type="ECO:0000256" key="1">
    <source>
        <dbReference type="ARBA" id="ARBA00023239"/>
    </source>
</evidence>
<keyword evidence="3" id="KW-0378">Hydrolase</keyword>